<dbReference type="OrthoDB" id="9153930at2"/>
<evidence type="ECO:0000313" key="4">
    <source>
        <dbReference type="Proteomes" id="UP000276984"/>
    </source>
</evidence>
<dbReference type="RefSeq" id="WP_121482022.1">
    <property type="nucleotide sequence ID" value="NZ_CP032707.1"/>
</dbReference>
<gene>
    <name evidence="3" type="ORF">D8I30_06525</name>
</gene>
<accession>A0A494RMD0</accession>
<sequence>MQRSPNPSFRLAPSGRGAPTGGVSSRSFLALASLALALAACATTPPPPPPPPSVPAVAPSEGPVGAVLDDWRGVITPADRDRYQRRAAAWTLALEQARRQGGSGDLSALGDLIDPNAARPGVSPLPGAYRCRTVKLGSQGDEGGLGYVVYGWFACRIEQTAGGLKLTKRTGSQRPAGLLFPESDREMVFLGSMALASEPAAHSYGLRPERDMVAVLERIGEKRWRLVTPWPATESNLDLLELVPAPASSR</sequence>
<proteinExistence type="predicted"/>
<keyword evidence="4" id="KW-1185">Reference proteome</keyword>
<evidence type="ECO:0000313" key="3">
    <source>
        <dbReference type="EMBL" id="AYG94874.1"/>
    </source>
</evidence>
<dbReference type="EMBL" id="CP032707">
    <property type="protein sequence ID" value="AYG94874.1"/>
    <property type="molecule type" value="Genomic_DNA"/>
</dbReference>
<protein>
    <submittedName>
        <fullName evidence="3">DUF4893 domain-containing protein</fullName>
    </submittedName>
</protein>
<dbReference type="Proteomes" id="UP000276984">
    <property type="component" value="Chromosome"/>
</dbReference>
<feature type="chain" id="PRO_5019853639" evidence="2">
    <location>
        <begin position="43"/>
        <end position="250"/>
    </location>
</feature>
<dbReference type="AlphaFoldDB" id="A0A494RMD0"/>
<evidence type="ECO:0000256" key="1">
    <source>
        <dbReference type="SAM" id="MobiDB-lite"/>
    </source>
</evidence>
<organism evidence="3 4">
    <name type="scientific">Brevundimonas naejangsanensis</name>
    <dbReference type="NCBI Taxonomy" id="588932"/>
    <lineage>
        <taxon>Bacteria</taxon>
        <taxon>Pseudomonadati</taxon>
        <taxon>Pseudomonadota</taxon>
        <taxon>Alphaproteobacteria</taxon>
        <taxon>Caulobacterales</taxon>
        <taxon>Caulobacteraceae</taxon>
        <taxon>Brevundimonas</taxon>
    </lineage>
</organism>
<evidence type="ECO:0000256" key="2">
    <source>
        <dbReference type="SAM" id="SignalP"/>
    </source>
</evidence>
<feature type="region of interest" description="Disordered" evidence="1">
    <location>
        <begin position="1"/>
        <end position="23"/>
    </location>
</feature>
<reference evidence="3 4" key="1">
    <citation type="submission" date="2018-10" db="EMBL/GenBank/DDBJ databases">
        <title>Complete genome sequence of Brevundimonas naejangsanensis BRV3.</title>
        <authorList>
            <person name="Berrios L."/>
            <person name="Ely B."/>
        </authorList>
    </citation>
    <scope>NUCLEOTIDE SEQUENCE [LARGE SCALE GENOMIC DNA]</scope>
    <source>
        <strain evidence="3 4">BRV3</strain>
    </source>
</reference>
<feature type="signal peptide" evidence="2">
    <location>
        <begin position="1"/>
        <end position="42"/>
    </location>
</feature>
<dbReference type="InterPro" id="IPR032609">
    <property type="entry name" value="DUF4893"/>
</dbReference>
<dbReference type="Pfam" id="PF16233">
    <property type="entry name" value="DUF4893"/>
    <property type="match status" value="1"/>
</dbReference>
<name>A0A494RMD0_9CAUL</name>
<keyword evidence="2" id="KW-0732">Signal</keyword>